<dbReference type="PANTHER" id="PTHR12832:SF11">
    <property type="entry name" value="LD23868P"/>
    <property type="match status" value="1"/>
</dbReference>
<evidence type="ECO:0000256" key="1">
    <source>
        <dbReference type="ARBA" id="ARBA00010954"/>
    </source>
</evidence>
<evidence type="ECO:0000256" key="2">
    <source>
        <dbReference type="SAM" id="MobiDB-lite"/>
    </source>
</evidence>
<dbReference type="Pfam" id="PF05794">
    <property type="entry name" value="Tcp11"/>
    <property type="match status" value="1"/>
</dbReference>
<name>A0AAN5CAD0_9BILA</name>
<feature type="compositionally biased region" description="Basic and acidic residues" evidence="2">
    <location>
        <begin position="1"/>
        <end position="29"/>
    </location>
</feature>
<accession>A0AAN5CAD0</accession>
<comment type="similarity">
    <text evidence="1">Belongs to the TCP11 family.</text>
</comment>
<evidence type="ECO:0000313" key="4">
    <source>
        <dbReference type="Proteomes" id="UP001328107"/>
    </source>
</evidence>
<dbReference type="Proteomes" id="UP001328107">
    <property type="component" value="Unassembled WGS sequence"/>
</dbReference>
<protein>
    <submittedName>
        <fullName evidence="3">Uncharacterized protein</fullName>
    </submittedName>
</protein>
<dbReference type="EMBL" id="BTRK01000002">
    <property type="protein sequence ID" value="GMR36665.1"/>
    <property type="molecule type" value="Genomic_DNA"/>
</dbReference>
<dbReference type="InterPro" id="IPR008862">
    <property type="entry name" value="Tcp11"/>
</dbReference>
<proteinExistence type="inferred from homology"/>
<dbReference type="PANTHER" id="PTHR12832">
    <property type="entry name" value="TESTIS-SPECIFIC PROTEIN PBS13 T-COMPLEX 11"/>
    <property type="match status" value="1"/>
</dbReference>
<dbReference type="GO" id="GO:0007165">
    <property type="term" value="P:signal transduction"/>
    <property type="evidence" value="ECO:0007669"/>
    <property type="project" value="TreeGrafter"/>
</dbReference>
<dbReference type="AlphaFoldDB" id="A0AAN5CAD0"/>
<comment type="caution">
    <text evidence="3">The sequence shown here is derived from an EMBL/GenBank/DDBJ whole genome shotgun (WGS) entry which is preliminary data.</text>
</comment>
<feature type="region of interest" description="Disordered" evidence="2">
    <location>
        <begin position="1"/>
        <end position="41"/>
    </location>
</feature>
<reference evidence="4" key="1">
    <citation type="submission" date="2022-10" db="EMBL/GenBank/DDBJ databases">
        <title>Genome assembly of Pristionchus species.</title>
        <authorList>
            <person name="Yoshida K."/>
            <person name="Sommer R.J."/>
        </authorList>
    </citation>
    <scope>NUCLEOTIDE SEQUENCE [LARGE SCALE GENOMIC DNA]</scope>
    <source>
        <strain evidence="4">RS5460</strain>
    </source>
</reference>
<sequence>MERGEEDGKRDEKTKEPEEPRAKRGKMGEEVEDEKSSSSSVPFVSYDPSRIIIHRNSLPSILGIVGNPTEILLQIHRIAVNPPERFVPIVHPLEKSIKKAMQDTYWKLIAEDLEKSPPVFTTSISLVNEIKEMLLNGLIPMRDEKRRNEVTARLDINTLQNEVEQGEVDVPSIGSFILSIFSSICAPHRDPEIKEIQSNMHNVPILLRNLMEMTDKIKEDVVSFKLEMRREEVLNAARDYEKHDLESSFSVVKGAKEKLEGWIRKVYESTMEEEDSAEKIEEIVRRVVRRGFIQNLSSSSISDIPFHWRLDLKELEEFSLQRRRFVFIASALYLLTSIHPLSSSSQSSLIPRLVTLCDDLTKDNSEAVLESISVECLNALREEKELNVEKEEKLKVITRLADKEQPLRLLAEKRLDEYVFTMMNDDVSPLPPPPSPLTPLADLFPSLVSTFQRYIIHNEKTFKEIYTNAITSVLVPS</sequence>
<keyword evidence="4" id="KW-1185">Reference proteome</keyword>
<organism evidence="3 4">
    <name type="scientific">Pristionchus mayeri</name>
    <dbReference type="NCBI Taxonomy" id="1317129"/>
    <lineage>
        <taxon>Eukaryota</taxon>
        <taxon>Metazoa</taxon>
        <taxon>Ecdysozoa</taxon>
        <taxon>Nematoda</taxon>
        <taxon>Chromadorea</taxon>
        <taxon>Rhabditida</taxon>
        <taxon>Rhabditina</taxon>
        <taxon>Diplogasteromorpha</taxon>
        <taxon>Diplogasteroidea</taxon>
        <taxon>Neodiplogasteridae</taxon>
        <taxon>Pristionchus</taxon>
    </lineage>
</organism>
<evidence type="ECO:0000313" key="3">
    <source>
        <dbReference type="EMBL" id="GMR36665.1"/>
    </source>
</evidence>
<gene>
    <name evidence="3" type="ORF">PMAYCL1PPCAC_06860</name>
</gene>